<reference evidence="14 15" key="1">
    <citation type="journal article" date="2018" name="Nat. Ecol. Evol.">
        <title>Genomic signatures of mitonuclear coevolution across populations of Tigriopus californicus.</title>
        <authorList>
            <person name="Barreto F.S."/>
            <person name="Watson E.T."/>
            <person name="Lima T.G."/>
            <person name="Willett C.S."/>
            <person name="Edmands S."/>
            <person name="Li W."/>
            <person name="Burton R.S."/>
        </authorList>
    </citation>
    <scope>NUCLEOTIDE SEQUENCE [LARGE SCALE GENOMIC DNA]</scope>
    <source>
        <strain evidence="14 15">San Diego</strain>
    </source>
</reference>
<keyword evidence="6 12" id="KW-0812">Transmembrane</keyword>
<comment type="pathway">
    <text evidence="2">Protein modification; protein glycosylation.</text>
</comment>
<accession>A0A553NC80</accession>
<feature type="transmembrane region" description="Helical" evidence="12">
    <location>
        <begin position="308"/>
        <end position="328"/>
    </location>
</feature>
<feature type="transmembrane region" description="Helical" evidence="12">
    <location>
        <begin position="167"/>
        <end position="192"/>
    </location>
</feature>
<keyword evidence="13" id="KW-0732">Signal</keyword>
<comment type="subcellular location">
    <subcellularLocation>
        <location evidence="1 12">Endoplasmic reticulum membrane</location>
        <topology evidence="1 12">Multi-pass membrane protein</topology>
    </subcellularLocation>
</comment>
<evidence type="ECO:0000256" key="10">
    <source>
        <dbReference type="ARBA" id="ARBA00044721"/>
    </source>
</evidence>
<dbReference type="EC" id="2.4.1.-" evidence="12"/>
<dbReference type="GO" id="GO:0052917">
    <property type="term" value="F:dol-P-Man:Man(7)GlcNAc(2)-PP-Dol alpha-1,6-mannosyltransferase activity"/>
    <property type="evidence" value="ECO:0007669"/>
    <property type="project" value="UniProtKB-EC"/>
</dbReference>
<evidence type="ECO:0000256" key="3">
    <source>
        <dbReference type="ARBA" id="ARBA00007063"/>
    </source>
</evidence>
<dbReference type="Proteomes" id="UP000318571">
    <property type="component" value="Chromosome 10"/>
</dbReference>
<evidence type="ECO:0000313" key="14">
    <source>
        <dbReference type="EMBL" id="TRY63051.1"/>
    </source>
</evidence>
<comment type="similarity">
    <text evidence="3 12">Belongs to the glycosyltransferase 22 family.</text>
</comment>
<evidence type="ECO:0000256" key="6">
    <source>
        <dbReference type="ARBA" id="ARBA00022692"/>
    </source>
</evidence>
<dbReference type="OrthoDB" id="19039at2759"/>
<feature type="chain" id="PRO_5022081480" description="Mannosyltransferase" evidence="13">
    <location>
        <begin position="27"/>
        <end position="479"/>
    </location>
</feature>
<keyword evidence="4 12" id="KW-0328">Glycosyltransferase</keyword>
<comment type="caution">
    <text evidence="14">The sequence shown here is derived from an EMBL/GenBank/DDBJ whole genome shotgun (WGS) entry which is preliminary data.</text>
</comment>
<keyword evidence="9 12" id="KW-0472">Membrane</keyword>
<evidence type="ECO:0000256" key="5">
    <source>
        <dbReference type="ARBA" id="ARBA00022679"/>
    </source>
</evidence>
<keyword evidence="15" id="KW-1185">Reference proteome</keyword>
<dbReference type="GO" id="GO:0005789">
    <property type="term" value="C:endoplasmic reticulum membrane"/>
    <property type="evidence" value="ECO:0007669"/>
    <property type="project" value="UniProtKB-SubCell"/>
</dbReference>
<feature type="transmembrane region" description="Helical" evidence="12">
    <location>
        <begin position="285"/>
        <end position="302"/>
    </location>
</feature>
<name>A0A553NC80_TIGCA</name>
<dbReference type="STRING" id="6832.A0A553NC80"/>
<feature type="transmembrane region" description="Helical" evidence="12">
    <location>
        <begin position="255"/>
        <end position="278"/>
    </location>
</feature>
<dbReference type="AlphaFoldDB" id="A0A553NC80"/>
<dbReference type="UniPathway" id="UPA00378"/>
<dbReference type="PANTHER" id="PTHR22760">
    <property type="entry name" value="GLYCOSYLTRANSFERASE"/>
    <property type="match status" value="1"/>
</dbReference>
<evidence type="ECO:0000256" key="4">
    <source>
        <dbReference type="ARBA" id="ARBA00022676"/>
    </source>
</evidence>
<organism evidence="14 15">
    <name type="scientific">Tigriopus californicus</name>
    <name type="common">Marine copepod</name>
    <dbReference type="NCBI Taxonomy" id="6832"/>
    <lineage>
        <taxon>Eukaryota</taxon>
        <taxon>Metazoa</taxon>
        <taxon>Ecdysozoa</taxon>
        <taxon>Arthropoda</taxon>
        <taxon>Crustacea</taxon>
        <taxon>Multicrustacea</taxon>
        <taxon>Hexanauplia</taxon>
        <taxon>Copepoda</taxon>
        <taxon>Harpacticoida</taxon>
        <taxon>Harpacticidae</taxon>
        <taxon>Tigriopus</taxon>
    </lineage>
</organism>
<comment type="catalytic activity">
    <reaction evidence="11">
        <text>an alpha-D-Man-(1-&gt;2)-alpha-D-Man-(1-&gt;2)-alpha-D-Man-(1-&gt;3)-[alpha-D-Man-(1-&gt;2)-alpha-D-Man-(1-&gt;3)-alpha-D-Man-(1-&gt;6)]-beta-D-Man-(1-&gt;4)-beta-D-GlcNAc-(1-&gt;4)-alpha-D-GlcNAc-diphospho-di-trans,poly-cis-dolichol + a di-trans,poly-cis-dolichyl beta-D-mannosyl phosphate = an alpha-D-Man-(1-&gt;2)-alpha-D-Man-(1-&gt;2)-alpha-D-Man-(1-&gt;3)-[alpha-D-Man-(1-&gt;2)-alpha-D-Man-(1-&gt;3)-[alpha-D-Man-(1-&gt;6)]-alpha-D-Man-(1-&gt;6)]-beta-D-Man-(1-&gt;4)-beta-D-GlcNAc-(1-&gt;4)-alpha-D-GlcNAc-diphospho-di-trans,poly-cis-dolichol + a di-trans,poly-cis-dolichyl phosphate + H(+)</text>
        <dbReference type="Rhea" id="RHEA:29535"/>
        <dbReference type="Rhea" id="RHEA-COMP:19498"/>
        <dbReference type="Rhea" id="RHEA-COMP:19501"/>
        <dbReference type="Rhea" id="RHEA-COMP:19518"/>
        <dbReference type="Rhea" id="RHEA-COMP:19519"/>
        <dbReference type="ChEBI" id="CHEBI:15378"/>
        <dbReference type="ChEBI" id="CHEBI:57683"/>
        <dbReference type="ChEBI" id="CHEBI:58211"/>
        <dbReference type="ChEBI" id="CHEBI:132517"/>
        <dbReference type="ChEBI" id="CHEBI:132519"/>
        <dbReference type="EC" id="2.4.1.260"/>
    </reaction>
    <physiologicalReaction direction="left-to-right" evidence="11">
        <dbReference type="Rhea" id="RHEA:29536"/>
    </physiologicalReaction>
</comment>
<dbReference type="EMBL" id="VCGU01000458">
    <property type="protein sequence ID" value="TRY63051.1"/>
    <property type="molecule type" value="Genomic_DNA"/>
</dbReference>
<protein>
    <recommendedName>
        <fullName evidence="12">Mannosyltransferase</fullName>
        <ecNumber evidence="12">2.4.1.-</ecNumber>
    </recommendedName>
</protein>
<evidence type="ECO:0000256" key="11">
    <source>
        <dbReference type="ARBA" id="ARBA00048899"/>
    </source>
</evidence>
<proteinExistence type="inferred from homology"/>
<keyword evidence="8 12" id="KW-1133">Transmembrane helix</keyword>
<evidence type="ECO:0000256" key="1">
    <source>
        <dbReference type="ARBA" id="ARBA00004477"/>
    </source>
</evidence>
<dbReference type="GO" id="GO:0006487">
    <property type="term" value="P:protein N-linked glycosylation"/>
    <property type="evidence" value="ECO:0007669"/>
    <property type="project" value="TreeGrafter"/>
</dbReference>
<evidence type="ECO:0000256" key="8">
    <source>
        <dbReference type="ARBA" id="ARBA00022989"/>
    </source>
</evidence>
<evidence type="ECO:0000313" key="15">
    <source>
        <dbReference type="Proteomes" id="UP000318571"/>
    </source>
</evidence>
<dbReference type="OMA" id="WWVEVRM"/>
<dbReference type="InterPro" id="IPR005599">
    <property type="entry name" value="GPI_mannosylTrfase"/>
</dbReference>
<feature type="transmembrane region" description="Helical" evidence="12">
    <location>
        <begin position="204"/>
        <end position="227"/>
    </location>
</feature>
<feature type="transmembrane region" description="Helical" evidence="12">
    <location>
        <begin position="335"/>
        <end position="354"/>
    </location>
</feature>
<evidence type="ECO:0000256" key="12">
    <source>
        <dbReference type="RuleBase" id="RU363075"/>
    </source>
</evidence>
<evidence type="ECO:0000256" key="13">
    <source>
        <dbReference type="SAM" id="SignalP"/>
    </source>
</evidence>
<sequence length="479" mass="54664">MLGLLENVLPLLLGLFELWMCPLTKVEESFNLQACHDILFHGSNLDRYDHHQFPGVVPRTFLGPLLVSTLSYPLAKLAMIFPFAFDKFACQLIVRGVLSLLVLLSLQRFRRAVSHIFGRQVGVFHSLLTITQFHFMFYSSRTLPNTFALIFVLQALAAWLNKRQFQFIAFSAIAVLIFRGEVVLFLGLYVLMDVAFGKISILRLIAYGVPCLVGCLALTVGVDSFFWQRTLWPEGEVLYYNIILNKSHNWGTLPWAWYFYSAIPRALCCTVPLVPLGLRLDARTIRILFPALGFVILYSFLPHKELRFIIYTFPVLNVAAAVACQRIWRNMSRSWIWKVLALAVFGHFVANAAFSTLMLQVSQSNYPGGQALRLMQSIVPPHQDLAVHMDVFSCQTGISRFLQGHDEHWVYSKTENVTEADLAQFSFLIREVNECSSRLLASFKIIGTVQQYDGISLNYQTWPPIHIKQKPAVYLLERQ</sequence>
<comment type="function">
    <text evidence="10">Mannosyltransferase that operates in the biosynthetic pathway of dolichol-linked oligosaccharides, the glycan precursors employed in protein asparagine (N)-glycosylation. The assembly of dolichol-linked oligosaccharides begins on the cytosolic side of the endoplasmic reticulum membrane and finishes in its lumen. The sequential addition of sugars to dolichol pyrophosphate produces dolichol-linked oligosaccharides containing fourteen sugars, including two GlcNAcs, nine mannoses and three glucoses. Once assembled, the oligosaccharide is transferred from the lipid to nascent proteins by oligosaccharyltransferases. In the lumen of the endoplasmic reticulum, adds the eighth mannose residue in an alpha-1,6 linkage onto Man(7)GlcNAc(2)-PP-dolichol to produce Man(8)GlcNAc(2)-PP-dolichol.</text>
</comment>
<dbReference type="PANTHER" id="PTHR22760:SF1">
    <property type="entry name" value="DOL-P-MAN:MAN(7)GLCNAC(2)-PP-DOL ALPHA-1,6-MANNOSYLTRANSFERASE"/>
    <property type="match status" value="1"/>
</dbReference>
<feature type="transmembrane region" description="Helical" evidence="12">
    <location>
        <begin position="142"/>
        <end position="161"/>
    </location>
</feature>
<feature type="transmembrane region" description="Helical" evidence="12">
    <location>
        <begin position="92"/>
        <end position="110"/>
    </location>
</feature>
<keyword evidence="7 12" id="KW-0256">Endoplasmic reticulum</keyword>
<evidence type="ECO:0000256" key="7">
    <source>
        <dbReference type="ARBA" id="ARBA00022824"/>
    </source>
</evidence>
<gene>
    <name evidence="14" type="ORF">TCAL_00322</name>
</gene>
<dbReference type="Pfam" id="PF03901">
    <property type="entry name" value="Glyco_transf_22"/>
    <property type="match status" value="1"/>
</dbReference>
<keyword evidence="5" id="KW-0808">Transferase</keyword>
<evidence type="ECO:0000256" key="2">
    <source>
        <dbReference type="ARBA" id="ARBA00004922"/>
    </source>
</evidence>
<evidence type="ECO:0000256" key="9">
    <source>
        <dbReference type="ARBA" id="ARBA00023136"/>
    </source>
</evidence>
<feature type="signal peptide" evidence="13">
    <location>
        <begin position="1"/>
        <end position="26"/>
    </location>
</feature>